<keyword evidence="7" id="KW-1185">Reference proteome</keyword>
<evidence type="ECO:0000256" key="4">
    <source>
        <dbReference type="ARBA" id="ARBA00022840"/>
    </source>
</evidence>
<evidence type="ECO:0000313" key="6">
    <source>
        <dbReference type="EMBL" id="KAG6398420.1"/>
    </source>
</evidence>
<reference evidence="6" key="1">
    <citation type="submission" date="2018-01" db="EMBL/GenBank/DDBJ databases">
        <authorList>
            <person name="Mao J.F."/>
        </authorList>
    </citation>
    <scope>NUCLEOTIDE SEQUENCE</scope>
    <source>
        <strain evidence="6">Huo1</strain>
        <tissue evidence="6">Leaf</tissue>
    </source>
</reference>
<dbReference type="InterPro" id="IPR052059">
    <property type="entry name" value="CR_Ser/Thr_kinase"/>
</dbReference>
<dbReference type="GO" id="GO:0005524">
    <property type="term" value="F:ATP binding"/>
    <property type="evidence" value="ECO:0007669"/>
    <property type="project" value="UniProtKB-KW"/>
</dbReference>
<evidence type="ECO:0000256" key="1">
    <source>
        <dbReference type="ARBA" id="ARBA00022679"/>
    </source>
</evidence>
<dbReference type="GO" id="GO:0004672">
    <property type="term" value="F:protein kinase activity"/>
    <property type="evidence" value="ECO:0007669"/>
    <property type="project" value="InterPro"/>
</dbReference>
<dbReference type="EMBL" id="PNBA02000015">
    <property type="protein sequence ID" value="KAG6398420.1"/>
    <property type="molecule type" value="Genomic_DNA"/>
</dbReference>
<accession>A0A8X8WPU9</accession>
<sequence length="458" mass="52076">MIYRNHNPTIKLLDNEMNPKISGFGFGLAKIIEDGHTQVSTRRPRTIMIYVSFLSPEQRYFVSLICVCRGYFSPVFYIRDQVSEMSDVYSFGVYVLEILSGKRYSNRERENLIGSALGKNRNVLAMVDAYLGGYFSAEEALRCIQVCLLCTQYDPQQRPTMASALRMLLGEHLRLQEKMEQAQRLSNFATSCSYHVSSTPSNCERLYYPQEAQSQLTDILLHETVSHGSEMRFFQFPVSITRTSLNYLDIAFMTKHGCFYEERHPRFQWHGGFGEKQGMYVFAFRDGREEAVSCAPKYHCSSAQLTFGVQTWVRKFSAFTLIPLHIKANDFTLLANFGASLNAAALGANTFSNEFCISIEENQILSVTFSPVTSQLRDTPIYAFINGIEIIPVPLRLSYLKGRDYRAKVVGHKAVVSTDNTTALELTHRVNMKQYLVSVSDELDDKAKENEITGGCWL</sequence>
<keyword evidence="2" id="KW-0547">Nucleotide-binding</keyword>
<organism evidence="6">
    <name type="scientific">Salvia splendens</name>
    <name type="common">Scarlet sage</name>
    <dbReference type="NCBI Taxonomy" id="180675"/>
    <lineage>
        <taxon>Eukaryota</taxon>
        <taxon>Viridiplantae</taxon>
        <taxon>Streptophyta</taxon>
        <taxon>Embryophyta</taxon>
        <taxon>Tracheophyta</taxon>
        <taxon>Spermatophyta</taxon>
        <taxon>Magnoliopsida</taxon>
        <taxon>eudicotyledons</taxon>
        <taxon>Gunneridae</taxon>
        <taxon>Pentapetalae</taxon>
        <taxon>asterids</taxon>
        <taxon>lamiids</taxon>
        <taxon>Lamiales</taxon>
        <taxon>Lamiaceae</taxon>
        <taxon>Nepetoideae</taxon>
        <taxon>Mentheae</taxon>
        <taxon>Salviinae</taxon>
        <taxon>Salvia</taxon>
        <taxon>Salvia subgen. Calosphace</taxon>
        <taxon>core Calosphace</taxon>
    </lineage>
</organism>
<evidence type="ECO:0000259" key="5">
    <source>
        <dbReference type="PROSITE" id="PS50011"/>
    </source>
</evidence>
<dbReference type="Proteomes" id="UP000298416">
    <property type="component" value="Unassembled WGS sequence"/>
</dbReference>
<dbReference type="PROSITE" id="PS50011">
    <property type="entry name" value="PROTEIN_KINASE_DOM"/>
    <property type="match status" value="1"/>
</dbReference>
<dbReference type="PANTHER" id="PTHR47973">
    <property type="entry name" value="CYSTEINE-RICH RECEPTOR-LIKE PROTEIN KINASE 3"/>
    <property type="match status" value="1"/>
</dbReference>
<feature type="domain" description="Protein kinase" evidence="5">
    <location>
        <begin position="1"/>
        <end position="175"/>
    </location>
</feature>
<name>A0A8X8WPU9_SALSN</name>
<keyword evidence="1" id="KW-0808">Transferase</keyword>
<protein>
    <recommendedName>
        <fullName evidence="5">Protein kinase domain-containing protein</fullName>
    </recommendedName>
</protein>
<keyword evidence="4" id="KW-0067">ATP-binding</keyword>
<comment type="caution">
    <text evidence="6">The sequence shown here is derived from an EMBL/GenBank/DDBJ whole genome shotgun (WGS) entry which is preliminary data.</text>
</comment>
<gene>
    <name evidence="6" type="ORF">SASPL_139880</name>
</gene>
<evidence type="ECO:0000313" key="7">
    <source>
        <dbReference type="Proteomes" id="UP000298416"/>
    </source>
</evidence>
<evidence type="ECO:0000256" key="3">
    <source>
        <dbReference type="ARBA" id="ARBA00022777"/>
    </source>
</evidence>
<dbReference type="InterPro" id="IPR011009">
    <property type="entry name" value="Kinase-like_dom_sf"/>
</dbReference>
<dbReference type="InterPro" id="IPR000719">
    <property type="entry name" value="Prot_kinase_dom"/>
</dbReference>
<dbReference type="Gene3D" id="1.10.510.10">
    <property type="entry name" value="Transferase(Phosphotransferase) domain 1"/>
    <property type="match status" value="1"/>
</dbReference>
<reference evidence="6" key="2">
    <citation type="submission" date="2020-08" db="EMBL/GenBank/DDBJ databases">
        <title>Plant Genome Project.</title>
        <authorList>
            <person name="Zhang R.-G."/>
        </authorList>
    </citation>
    <scope>NUCLEOTIDE SEQUENCE</scope>
    <source>
        <strain evidence="6">Huo1</strain>
        <tissue evidence="6">Leaf</tissue>
    </source>
</reference>
<evidence type="ECO:0000256" key="2">
    <source>
        <dbReference type="ARBA" id="ARBA00022741"/>
    </source>
</evidence>
<dbReference type="SUPFAM" id="SSF56112">
    <property type="entry name" value="Protein kinase-like (PK-like)"/>
    <property type="match status" value="1"/>
</dbReference>
<proteinExistence type="predicted"/>
<dbReference type="AlphaFoldDB" id="A0A8X8WPU9"/>
<keyword evidence="3" id="KW-0418">Kinase</keyword>